<comment type="caution">
    <text evidence="9">The sequence shown here is derived from an EMBL/GenBank/DDBJ whole genome shotgun (WGS) entry which is preliminary data.</text>
</comment>
<reference evidence="9 10" key="1">
    <citation type="journal article" date="2023" name="Insect Mol. Biol.">
        <title>Genome sequencing provides insights into the evolution of gene families encoding plant cell wall-degrading enzymes in longhorned beetles.</title>
        <authorList>
            <person name="Shin N.R."/>
            <person name="Okamura Y."/>
            <person name="Kirsch R."/>
            <person name="Pauchet Y."/>
        </authorList>
    </citation>
    <scope>NUCLEOTIDE SEQUENCE [LARGE SCALE GENOMIC DNA]</scope>
    <source>
        <strain evidence="9">EAD_L_NR</strain>
    </source>
</reference>
<dbReference type="PANTHER" id="PTHR22930">
    <property type="match status" value="1"/>
</dbReference>
<comment type="cofactor">
    <cofactor evidence="1">
        <name>a divalent metal cation</name>
        <dbReference type="ChEBI" id="CHEBI:60240"/>
    </cofactor>
</comment>
<dbReference type="Proteomes" id="UP001159042">
    <property type="component" value="Unassembled WGS sequence"/>
</dbReference>
<protein>
    <recommendedName>
        <fullName evidence="8">DDE Tnp4 domain-containing protein</fullName>
    </recommendedName>
</protein>
<keyword evidence="5" id="KW-0479">Metal-binding</keyword>
<keyword evidence="7" id="KW-0539">Nucleus</keyword>
<gene>
    <name evidence="9" type="ORF">NQ315_003619</name>
</gene>
<evidence type="ECO:0000256" key="6">
    <source>
        <dbReference type="ARBA" id="ARBA00022801"/>
    </source>
</evidence>
<dbReference type="AlphaFoldDB" id="A0AAV8VJD4"/>
<dbReference type="GO" id="GO:0046872">
    <property type="term" value="F:metal ion binding"/>
    <property type="evidence" value="ECO:0007669"/>
    <property type="project" value="UniProtKB-KW"/>
</dbReference>
<comment type="similarity">
    <text evidence="3">Belongs to the HARBI1 family.</text>
</comment>
<organism evidence="9 10">
    <name type="scientific">Exocentrus adspersus</name>
    <dbReference type="NCBI Taxonomy" id="1586481"/>
    <lineage>
        <taxon>Eukaryota</taxon>
        <taxon>Metazoa</taxon>
        <taxon>Ecdysozoa</taxon>
        <taxon>Arthropoda</taxon>
        <taxon>Hexapoda</taxon>
        <taxon>Insecta</taxon>
        <taxon>Pterygota</taxon>
        <taxon>Neoptera</taxon>
        <taxon>Endopterygota</taxon>
        <taxon>Coleoptera</taxon>
        <taxon>Polyphaga</taxon>
        <taxon>Cucujiformia</taxon>
        <taxon>Chrysomeloidea</taxon>
        <taxon>Cerambycidae</taxon>
        <taxon>Lamiinae</taxon>
        <taxon>Acanthocinini</taxon>
        <taxon>Exocentrus</taxon>
    </lineage>
</organism>
<sequence length="304" mass="35584">MESLKIIRYRSVQYGTVHFAKWKAAKDNVQVILATLGHKLRLVQKSPILWTRDINSYHETSQAIWDSLHKKVFVKATSENWLKIAKEFENRWNFPHCIGKRIYIIPIELWMESISEFKHHHFLVQNINNYKQFFSIILMAMCDANYKFTFVDIGGMGSESDGGVFSRSKFAKLLQSNQLHLPSPTYIGGFLNCLFPYFIVADEVFPLKENIMRPYPGKFLNKSRIIENTFDILVSRWRIFQGPIKATVENIDKYVQATVCLHNYLKIWEECNPKNTHKYCPPNYIDSDLNGNLQLGECNRAKYL</sequence>
<evidence type="ECO:0000256" key="5">
    <source>
        <dbReference type="ARBA" id="ARBA00022723"/>
    </source>
</evidence>
<evidence type="ECO:0000256" key="4">
    <source>
        <dbReference type="ARBA" id="ARBA00022722"/>
    </source>
</evidence>
<keyword evidence="6" id="KW-0378">Hydrolase</keyword>
<proteinExistence type="inferred from homology"/>
<dbReference type="GO" id="GO:0016787">
    <property type="term" value="F:hydrolase activity"/>
    <property type="evidence" value="ECO:0007669"/>
    <property type="project" value="UniProtKB-KW"/>
</dbReference>
<evidence type="ECO:0000313" key="9">
    <source>
        <dbReference type="EMBL" id="KAJ8914254.1"/>
    </source>
</evidence>
<dbReference type="InterPro" id="IPR027806">
    <property type="entry name" value="HARBI1_dom"/>
</dbReference>
<dbReference type="Pfam" id="PF13359">
    <property type="entry name" value="DDE_Tnp_4"/>
    <property type="match status" value="1"/>
</dbReference>
<keyword evidence="10" id="KW-1185">Reference proteome</keyword>
<evidence type="ECO:0000256" key="7">
    <source>
        <dbReference type="ARBA" id="ARBA00023242"/>
    </source>
</evidence>
<feature type="domain" description="DDE Tnp4" evidence="8">
    <location>
        <begin position="128"/>
        <end position="263"/>
    </location>
</feature>
<dbReference type="InterPro" id="IPR045249">
    <property type="entry name" value="HARBI1-like"/>
</dbReference>
<comment type="subcellular location">
    <subcellularLocation>
        <location evidence="2">Nucleus</location>
    </subcellularLocation>
</comment>
<keyword evidence="4" id="KW-0540">Nuclease</keyword>
<evidence type="ECO:0000256" key="1">
    <source>
        <dbReference type="ARBA" id="ARBA00001968"/>
    </source>
</evidence>
<evidence type="ECO:0000256" key="3">
    <source>
        <dbReference type="ARBA" id="ARBA00006958"/>
    </source>
</evidence>
<evidence type="ECO:0000256" key="2">
    <source>
        <dbReference type="ARBA" id="ARBA00004123"/>
    </source>
</evidence>
<evidence type="ECO:0000313" key="10">
    <source>
        <dbReference type="Proteomes" id="UP001159042"/>
    </source>
</evidence>
<name>A0AAV8VJD4_9CUCU</name>
<dbReference type="EMBL" id="JANEYG010000076">
    <property type="protein sequence ID" value="KAJ8914254.1"/>
    <property type="molecule type" value="Genomic_DNA"/>
</dbReference>
<dbReference type="GO" id="GO:0005634">
    <property type="term" value="C:nucleus"/>
    <property type="evidence" value="ECO:0007669"/>
    <property type="project" value="UniProtKB-SubCell"/>
</dbReference>
<dbReference type="PANTHER" id="PTHR22930:SF269">
    <property type="entry name" value="NUCLEASE HARBI1-LIKE PROTEIN"/>
    <property type="match status" value="1"/>
</dbReference>
<accession>A0AAV8VJD4</accession>
<evidence type="ECO:0000259" key="8">
    <source>
        <dbReference type="Pfam" id="PF13359"/>
    </source>
</evidence>
<dbReference type="GO" id="GO:0004518">
    <property type="term" value="F:nuclease activity"/>
    <property type="evidence" value="ECO:0007669"/>
    <property type="project" value="UniProtKB-KW"/>
</dbReference>